<feature type="region of interest" description="Disordered" evidence="1">
    <location>
        <begin position="1"/>
        <end position="53"/>
    </location>
</feature>
<gene>
    <name evidence="2" type="ORF">LTR78_007650</name>
</gene>
<dbReference type="Proteomes" id="UP001274830">
    <property type="component" value="Unassembled WGS sequence"/>
</dbReference>
<organism evidence="2 3">
    <name type="scientific">Recurvomyces mirabilis</name>
    <dbReference type="NCBI Taxonomy" id="574656"/>
    <lineage>
        <taxon>Eukaryota</taxon>
        <taxon>Fungi</taxon>
        <taxon>Dikarya</taxon>
        <taxon>Ascomycota</taxon>
        <taxon>Pezizomycotina</taxon>
        <taxon>Dothideomycetes</taxon>
        <taxon>Dothideomycetidae</taxon>
        <taxon>Mycosphaerellales</taxon>
        <taxon>Teratosphaeriaceae</taxon>
        <taxon>Recurvomyces</taxon>
    </lineage>
</organism>
<sequence>MATQPQNDIQPGIQPYGIEPVQSPPPTYREKHDQPQPSSVERQVVHEQPSIEPNRISYVAGPKYSLPLNELGETSEWVDCPYCMKRTQTEVRKEHSSMTL</sequence>
<keyword evidence="3" id="KW-1185">Reference proteome</keyword>
<evidence type="ECO:0000313" key="2">
    <source>
        <dbReference type="EMBL" id="KAK3672343.1"/>
    </source>
</evidence>
<name>A0AAE0TSK3_9PEZI</name>
<evidence type="ECO:0008006" key="4">
    <source>
        <dbReference type="Google" id="ProtNLM"/>
    </source>
</evidence>
<dbReference type="EMBL" id="JAUTXT010000033">
    <property type="protein sequence ID" value="KAK3672343.1"/>
    <property type="molecule type" value="Genomic_DNA"/>
</dbReference>
<evidence type="ECO:0000313" key="3">
    <source>
        <dbReference type="Proteomes" id="UP001274830"/>
    </source>
</evidence>
<protein>
    <recommendedName>
        <fullName evidence="4">LITAF domain-containing protein</fullName>
    </recommendedName>
</protein>
<accession>A0AAE0TSK3</accession>
<reference evidence="2" key="1">
    <citation type="submission" date="2023-07" db="EMBL/GenBank/DDBJ databases">
        <title>Black Yeasts Isolated from many extreme environments.</title>
        <authorList>
            <person name="Coleine C."/>
            <person name="Stajich J.E."/>
            <person name="Selbmann L."/>
        </authorList>
    </citation>
    <scope>NUCLEOTIDE SEQUENCE</scope>
    <source>
        <strain evidence="2">CCFEE 5485</strain>
    </source>
</reference>
<comment type="caution">
    <text evidence="2">The sequence shown here is derived from an EMBL/GenBank/DDBJ whole genome shotgun (WGS) entry which is preliminary data.</text>
</comment>
<evidence type="ECO:0000256" key="1">
    <source>
        <dbReference type="SAM" id="MobiDB-lite"/>
    </source>
</evidence>
<dbReference type="AlphaFoldDB" id="A0AAE0TSK3"/>
<proteinExistence type="predicted"/>